<dbReference type="InterPro" id="IPR010730">
    <property type="entry name" value="HET"/>
</dbReference>
<dbReference type="AlphaFoldDB" id="A0A8H3IXS3"/>
<dbReference type="OrthoDB" id="5125733at2759"/>
<accession>A0A8H3IXS3</accession>
<comment type="caution">
    <text evidence="3">The sequence shown here is derived from an EMBL/GenBank/DDBJ whole genome shotgun (WGS) entry which is preliminary data.</text>
</comment>
<protein>
    <recommendedName>
        <fullName evidence="2">Heterokaryon incompatibility domain-containing protein</fullName>
    </recommendedName>
</protein>
<organism evidence="3 4">
    <name type="scientific">Heterodermia speciosa</name>
    <dbReference type="NCBI Taxonomy" id="116794"/>
    <lineage>
        <taxon>Eukaryota</taxon>
        <taxon>Fungi</taxon>
        <taxon>Dikarya</taxon>
        <taxon>Ascomycota</taxon>
        <taxon>Pezizomycotina</taxon>
        <taxon>Lecanoromycetes</taxon>
        <taxon>OSLEUM clade</taxon>
        <taxon>Lecanoromycetidae</taxon>
        <taxon>Caliciales</taxon>
        <taxon>Physciaceae</taxon>
        <taxon>Heterodermia</taxon>
    </lineage>
</organism>
<feature type="compositionally biased region" description="Basic and acidic residues" evidence="1">
    <location>
        <begin position="1"/>
        <end position="10"/>
    </location>
</feature>
<evidence type="ECO:0000313" key="3">
    <source>
        <dbReference type="EMBL" id="CAF9937298.1"/>
    </source>
</evidence>
<gene>
    <name evidence="3" type="ORF">HETSPECPRED_000486</name>
</gene>
<evidence type="ECO:0000259" key="2">
    <source>
        <dbReference type="Pfam" id="PF06985"/>
    </source>
</evidence>
<dbReference type="PANTHER" id="PTHR33112:SF16">
    <property type="entry name" value="HETEROKARYON INCOMPATIBILITY DOMAIN-CONTAINING PROTEIN"/>
    <property type="match status" value="1"/>
</dbReference>
<dbReference type="EMBL" id="CAJPDS010000100">
    <property type="protein sequence ID" value="CAF9937298.1"/>
    <property type="molecule type" value="Genomic_DNA"/>
</dbReference>
<reference evidence="3" key="1">
    <citation type="submission" date="2021-03" db="EMBL/GenBank/DDBJ databases">
        <authorList>
            <person name="Tagirdzhanova G."/>
        </authorList>
    </citation>
    <scope>NUCLEOTIDE SEQUENCE</scope>
</reference>
<feature type="region of interest" description="Disordered" evidence="1">
    <location>
        <begin position="1"/>
        <end position="23"/>
    </location>
</feature>
<dbReference type="Pfam" id="PF06985">
    <property type="entry name" value="HET"/>
    <property type="match status" value="1"/>
</dbReference>
<dbReference type="Proteomes" id="UP000664521">
    <property type="component" value="Unassembled WGS sequence"/>
</dbReference>
<proteinExistence type="predicted"/>
<evidence type="ECO:0000256" key="1">
    <source>
        <dbReference type="SAM" id="MobiDB-lite"/>
    </source>
</evidence>
<evidence type="ECO:0000313" key="4">
    <source>
        <dbReference type="Proteomes" id="UP000664521"/>
    </source>
</evidence>
<feature type="domain" description="Heterokaryon incompatibility" evidence="2">
    <location>
        <begin position="94"/>
        <end position="245"/>
    </location>
</feature>
<keyword evidence="4" id="KW-1185">Reference proteome</keyword>
<dbReference type="PANTHER" id="PTHR33112">
    <property type="entry name" value="DOMAIN PROTEIN, PUTATIVE-RELATED"/>
    <property type="match status" value="1"/>
</dbReference>
<sequence length="579" mass="64961">MSTRSDKPPLADDPAARWVSARPLENNVNRPEAIESIKQWLSNCANHHQQCVLRNDTADRSTTSPRRLIRVESDLDDRLRVSLVSSSDREPRPYAALSYCWGVAQNVILTEANIGGWHTEIPIFSLPQSIQDALLVVHGLGLLYLWVDALCIIQDSSTDKDEEISVMNLIYEQAVLTICVGCAGACTEGFLQRRSFGEEPMPTLDYSALQFACPTGEQGTVLAKTSQTYYVTREPLYERAWTLQEQMLSSRVLVYSSSQVWWECLEVKGCDRGKPYSIQSNGGTIGSLPRNGLAKRVERSLNHNRDYLWKAWQEIVEDYSGRELSVASDKLPALSALASNFSGIWSCAYYAGLWERRLLEGLRWHLYNPPSWKPDEYTAPSWSWASTVGSISWEDKASEEDVAENNPAERTKIIDCRTTLANENVPFGQVTDGSLMIEGAAQWIEWDGQEQVEAKGLSPGFCVTRSTAIGDPLFPEGIVALANPDYDQIELSSTSREPYLDAATPPSSTITFWMGRVVQARDNEAVMRILLMVISRTAALMLIALDKDTYERIGLLTFRSEKDLEIYFLGINTERVVIR</sequence>
<name>A0A8H3IXS3_9LECA</name>